<sequence length="244" mass="26621">MSDAGSTGGNWTLSTRAGGYGNSSNSALFDNYNYDAQGSWSSIYAGWDLTNLDWNFLNFDVAYSRYGGQYSDTLEVLSSTDCGSTWQLLYRKGGDELATVPSITDSLFIPEATQWRTDSADMSAFEGENSIIIAFRNIGHWGQGLYIDNIMLNGSTGVELLPGKNHLSLFPNPVESGTKIFISGQNGSTYTLIIFDANGKQIMLTPVAAGQSVSIDNIAPGNYFYKIFSDQYILNGKLIVVNPR</sequence>
<accession>A0A644ZBK8</accession>
<comment type="caution">
    <text evidence="2">The sequence shown here is derived from an EMBL/GenBank/DDBJ whole genome shotgun (WGS) entry which is preliminary data.</text>
</comment>
<dbReference type="Pfam" id="PF18962">
    <property type="entry name" value="Por_Secre_tail"/>
    <property type="match status" value="1"/>
</dbReference>
<gene>
    <name evidence="2" type="ORF">SDC9_84700</name>
</gene>
<organism evidence="2">
    <name type="scientific">bioreactor metagenome</name>
    <dbReference type="NCBI Taxonomy" id="1076179"/>
    <lineage>
        <taxon>unclassified sequences</taxon>
        <taxon>metagenomes</taxon>
        <taxon>ecological metagenomes</taxon>
    </lineage>
</organism>
<evidence type="ECO:0000313" key="2">
    <source>
        <dbReference type="EMBL" id="MPM38077.1"/>
    </source>
</evidence>
<feature type="domain" description="Secretion system C-terminal sorting" evidence="1">
    <location>
        <begin position="169"/>
        <end position="240"/>
    </location>
</feature>
<dbReference type="AlphaFoldDB" id="A0A644ZBK8"/>
<protein>
    <recommendedName>
        <fullName evidence="1">Secretion system C-terminal sorting domain-containing protein</fullName>
    </recommendedName>
</protein>
<dbReference type="InterPro" id="IPR026444">
    <property type="entry name" value="Secre_tail"/>
</dbReference>
<reference evidence="2" key="1">
    <citation type="submission" date="2019-08" db="EMBL/GenBank/DDBJ databases">
        <authorList>
            <person name="Kucharzyk K."/>
            <person name="Murdoch R.W."/>
            <person name="Higgins S."/>
            <person name="Loffler F."/>
        </authorList>
    </citation>
    <scope>NUCLEOTIDE SEQUENCE</scope>
</reference>
<dbReference type="EMBL" id="VSSQ01008163">
    <property type="protein sequence ID" value="MPM38077.1"/>
    <property type="molecule type" value="Genomic_DNA"/>
</dbReference>
<evidence type="ECO:0000259" key="1">
    <source>
        <dbReference type="Pfam" id="PF18962"/>
    </source>
</evidence>
<name>A0A644ZBK8_9ZZZZ</name>
<proteinExistence type="predicted"/>
<dbReference type="NCBIfam" id="TIGR04183">
    <property type="entry name" value="Por_Secre_tail"/>
    <property type="match status" value="1"/>
</dbReference>